<evidence type="ECO:0000256" key="1">
    <source>
        <dbReference type="ARBA" id="ARBA00022801"/>
    </source>
</evidence>
<dbReference type="SFLD" id="SFLDS00003">
    <property type="entry name" value="Haloacid_Dehalogenase"/>
    <property type="match status" value="1"/>
</dbReference>
<dbReference type="GO" id="GO:0016787">
    <property type="term" value="F:hydrolase activity"/>
    <property type="evidence" value="ECO:0007669"/>
    <property type="project" value="UniProtKB-KW"/>
</dbReference>
<gene>
    <name evidence="2" type="ORF">DB30_00259</name>
</gene>
<dbReference type="InterPro" id="IPR036412">
    <property type="entry name" value="HAD-like_sf"/>
</dbReference>
<dbReference type="InterPro" id="IPR051540">
    <property type="entry name" value="S-2-haloacid_dehalogenase"/>
</dbReference>
<dbReference type="Gene3D" id="3.40.50.1000">
    <property type="entry name" value="HAD superfamily/HAD-like"/>
    <property type="match status" value="1"/>
</dbReference>
<dbReference type="AlphaFoldDB" id="A0A0C1ZM61"/>
<protein>
    <submittedName>
        <fullName evidence="2">2-haloalkanoic acid dehalogenase</fullName>
    </submittedName>
</protein>
<name>A0A0C1ZM61_9BACT</name>
<organism evidence="2 3">
    <name type="scientific">Enhygromyxa salina</name>
    <dbReference type="NCBI Taxonomy" id="215803"/>
    <lineage>
        <taxon>Bacteria</taxon>
        <taxon>Pseudomonadati</taxon>
        <taxon>Myxococcota</taxon>
        <taxon>Polyangia</taxon>
        <taxon>Nannocystales</taxon>
        <taxon>Nannocystaceae</taxon>
        <taxon>Enhygromyxa</taxon>
    </lineage>
</organism>
<dbReference type="RefSeq" id="WP_052546909.1">
    <property type="nucleotide sequence ID" value="NZ_JMCC02000010.1"/>
</dbReference>
<dbReference type="Proteomes" id="UP000031599">
    <property type="component" value="Unassembled WGS sequence"/>
</dbReference>
<dbReference type="InterPro" id="IPR023214">
    <property type="entry name" value="HAD_sf"/>
</dbReference>
<dbReference type="PRINTS" id="PR00413">
    <property type="entry name" value="HADHALOGNASE"/>
</dbReference>
<proteinExistence type="predicted"/>
<dbReference type="SUPFAM" id="SSF56784">
    <property type="entry name" value="HAD-like"/>
    <property type="match status" value="1"/>
</dbReference>
<dbReference type="EMBL" id="JMCC02000010">
    <property type="protein sequence ID" value="KIG18574.1"/>
    <property type="molecule type" value="Genomic_DNA"/>
</dbReference>
<sequence length="205" mass="22774">MPIRGLVFDLFGTLVTRGPGPRAYRELVLTLPPWKWRHARHLALTAEFPTISAFHAHFRPRRGPAPAYFERLVAAGMAKIRLYDDSIPTLARARAEGLRVALLSNLASPYKQPVFELGLDRHFDVLVFSCEVGLAKPERRIYELVADKLELPASELLMIGDTLRDDVRGAKAAGLSALHIDRDGARADLHGLGDELFAHPVLNRG</sequence>
<dbReference type="Pfam" id="PF00702">
    <property type="entry name" value="Hydrolase"/>
    <property type="match status" value="1"/>
</dbReference>
<dbReference type="InterPro" id="IPR006439">
    <property type="entry name" value="HAD-SF_hydro_IA"/>
</dbReference>
<dbReference type="NCBIfam" id="TIGR01509">
    <property type="entry name" value="HAD-SF-IA-v3"/>
    <property type="match status" value="1"/>
</dbReference>
<evidence type="ECO:0000313" key="2">
    <source>
        <dbReference type="EMBL" id="KIG18574.1"/>
    </source>
</evidence>
<comment type="caution">
    <text evidence="2">The sequence shown here is derived from an EMBL/GenBank/DDBJ whole genome shotgun (WGS) entry which is preliminary data.</text>
</comment>
<dbReference type="PANTHER" id="PTHR43316">
    <property type="entry name" value="HYDROLASE, HALOACID DELAHOGENASE-RELATED"/>
    <property type="match status" value="1"/>
</dbReference>
<dbReference type="SFLD" id="SFLDG01129">
    <property type="entry name" value="C1.5:_HAD__Beta-PGM__Phosphata"/>
    <property type="match status" value="1"/>
</dbReference>
<keyword evidence="1" id="KW-0378">Hydrolase</keyword>
<dbReference type="NCBIfam" id="TIGR01549">
    <property type="entry name" value="HAD-SF-IA-v1"/>
    <property type="match status" value="1"/>
</dbReference>
<evidence type="ECO:0000313" key="3">
    <source>
        <dbReference type="Proteomes" id="UP000031599"/>
    </source>
</evidence>
<accession>A0A0C1ZM61</accession>
<reference evidence="2 3" key="1">
    <citation type="submission" date="2014-12" db="EMBL/GenBank/DDBJ databases">
        <title>Genome assembly of Enhygromyxa salina DSM 15201.</title>
        <authorList>
            <person name="Sharma G."/>
            <person name="Subramanian S."/>
        </authorList>
    </citation>
    <scope>NUCLEOTIDE SEQUENCE [LARGE SCALE GENOMIC DNA]</scope>
    <source>
        <strain evidence="2 3">DSM 15201</strain>
    </source>
</reference>
<dbReference type="PANTHER" id="PTHR43316:SF3">
    <property type="entry name" value="HALOACID DEHALOGENASE, TYPE II (AFU_ORTHOLOGUE AFUA_2G07750)-RELATED"/>
    <property type="match status" value="1"/>
</dbReference>